<evidence type="ECO:0008006" key="3">
    <source>
        <dbReference type="Google" id="ProtNLM"/>
    </source>
</evidence>
<gene>
    <name evidence="1" type="ORF">SAMN06265373_108108</name>
</gene>
<proteinExistence type="predicted"/>
<protein>
    <recommendedName>
        <fullName evidence="3">MazG nucleotide pyrophosphohydrolase domain protein</fullName>
    </recommendedName>
</protein>
<accession>A0ABY1PDU3</accession>
<organism evidence="1 2">
    <name type="scientific">Shimia sagamensis</name>
    <dbReference type="NCBI Taxonomy" id="1566352"/>
    <lineage>
        <taxon>Bacteria</taxon>
        <taxon>Pseudomonadati</taxon>
        <taxon>Pseudomonadota</taxon>
        <taxon>Alphaproteobacteria</taxon>
        <taxon>Rhodobacterales</taxon>
        <taxon>Roseobacteraceae</taxon>
    </lineage>
</organism>
<name>A0ABY1PDU3_9RHOB</name>
<evidence type="ECO:0000313" key="1">
    <source>
        <dbReference type="EMBL" id="SMP31992.1"/>
    </source>
</evidence>
<dbReference type="EMBL" id="FXTY01000008">
    <property type="protein sequence ID" value="SMP31992.1"/>
    <property type="molecule type" value="Genomic_DNA"/>
</dbReference>
<sequence length="228" mass="24799">MTVNFEALRAANIARQQEWPGNDKADAAFRALEVADEVGEVMGAVKKWLRAQRDIAGTTLTLDDVADEIGDALISLDLFVNELGLGRITPLHLSLSRQFPTPAKLALEAFADAGELVDAYLALDAAPSDRTKQHHHDRIRDAVTGLAYCIGRLAKLFGIDPNAAVVAKFNKTSEKYEMATRMDVQACNFRTKHVYDACTTCGVDDVKDCMTETPAALKGETNGETCDP</sequence>
<evidence type="ECO:0000313" key="2">
    <source>
        <dbReference type="Proteomes" id="UP001157961"/>
    </source>
</evidence>
<keyword evidence="2" id="KW-1185">Reference proteome</keyword>
<reference evidence="1 2" key="1">
    <citation type="submission" date="2017-05" db="EMBL/GenBank/DDBJ databases">
        <authorList>
            <person name="Varghese N."/>
            <person name="Submissions S."/>
        </authorList>
    </citation>
    <scope>NUCLEOTIDE SEQUENCE [LARGE SCALE GENOMIC DNA]</scope>
    <source>
        <strain evidence="1 2">DSM 29734</strain>
    </source>
</reference>
<dbReference type="RefSeq" id="WP_283427408.1">
    <property type="nucleotide sequence ID" value="NZ_FXTY01000008.1"/>
</dbReference>
<dbReference type="CDD" id="cd11523">
    <property type="entry name" value="NTP-PPase"/>
    <property type="match status" value="1"/>
</dbReference>
<dbReference type="SUPFAM" id="SSF101386">
    <property type="entry name" value="all-alpha NTP pyrophosphatases"/>
    <property type="match status" value="1"/>
</dbReference>
<comment type="caution">
    <text evidence="1">The sequence shown here is derived from an EMBL/GenBank/DDBJ whole genome shotgun (WGS) entry which is preliminary data.</text>
</comment>
<dbReference type="Proteomes" id="UP001157961">
    <property type="component" value="Unassembled WGS sequence"/>
</dbReference>
<dbReference type="Gene3D" id="1.10.287.1080">
    <property type="entry name" value="MazG-like"/>
    <property type="match status" value="2"/>
</dbReference>